<evidence type="ECO:0000256" key="4">
    <source>
        <dbReference type="ARBA" id="ARBA00023136"/>
    </source>
</evidence>
<evidence type="ECO:0000256" key="1">
    <source>
        <dbReference type="ARBA" id="ARBA00004370"/>
    </source>
</evidence>
<name>A0A9P1IDE9_9PELO</name>
<dbReference type="InterPro" id="IPR001828">
    <property type="entry name" value="ANF_lig-bd_rcpt"/>
</dbReference>
<comment type="caution">
    <text evidence="7">The sequence shown here is derived from an EMBL/GenBank/DDBJ whole genome shotgun (WGS) entry which is preliminary data.</text>
</comment>
<dbReference type="EMBL" id="CANHGI010000002">
    <property type="protein sequence ID" value="CAI5443717.1"/>
    <property type="molecule type" value="Genomic_DNA"/>
</dbReference>
<dbReference type="AlphaFoldDB" id="A0A9P1IDE9"/>
<keyword evidence="5" id="KW-0732">Signal</keyword>
<dbReference type="SUPFAM" id="SSF53822">
    <property type="entry name" value="Periplasmic binding protein-like I"/>
    <property type="match status" value="1"/>
</dbReference>
<gene>
    <name evidence="7" type="ORF">CAMP_LOCUS6354</name>
</gene>
<dbReference type="InterPro" id="IPR028082">
    <property type="entry name" value="Peripla_BP_I"/>
</dbReference>
<dbReference type="Proteomes" id="UP001152747">
    <property type="component" value="Unassembled WGS sequence"/>
</dbReference>
<dbReference type="GO" id="GO:0016020">
    <property type="term" value="C:membrane"/>
    <property type="evidence" value="ECO:0007669"/>
    <property type="project" value="UniProtKB-SubCell"/>
</dbReference>
<keyword evidence="2" id="KW-0812">Transmembrane</keyword>
<keyword evidence="3" id="KW-1133">Transmembrane helix</keyword>
<keyword evidence="4" id="KW-0472">Membrane</keyword>
<protein>
    <recommendedName>
        <fullName evidence="6">Receptor ligand binding region domain-containing protein</fullName>
    </recommendedName>
</protein>
<sequence>MQEKCRLLIFCWIFARFSVNADEEFNIGTTSMAGTFPFEHLRYAIHRWNTENGAHTQITFNLTSPDYPSRNYEDRVCNLFQKGVVAIILSNEQDEKDTQLIKSMCHFHHIPCIALQATSIQDSISDFVTMIGPSRGSGARATAEFLDSMRWTSFLLAYQDGSDLEDLSPLMQYKQIAETGGRKLLIKVRRLPNNTADYEPFLKHVKTRLKQTNIIIHSNNITILYHLLDRARGLNMAEPPFSYVFTNTDLSLLEDFLNNNSPKNDPIFTCNITGLQLVKNDPMMKTQLALTSEAIYVIGMAIYRLREFGHAPRQEKLECGGHSQWVDGAILNDGIRKLKVANQLTGDVRFRPNGERDEIMYHGVGRIGNKFVKVGVGWGDF</sequence>
<evidence type="ECO:0000313" key="7">
    <source>
        <dbReference type="EMBL" id="CAI5443717.1"/>
    </source>
</evidence>
<feature type="chain" id="PRO_5040131251" description="Receptor ligand binding region domain-containing protein" evidence="5">
    <location>
        <begin position="22"/>
        <end position="381"/>
    </location>
</feature>
<comment type="subcellular location">
    <subcellularLocation>
        <location evidence="1">Membrane</location>
    </subcellularLocation>
</comment>
<dbReference type="Gene3D" id="3.40.50.2300">
    <property type="match status" value="2"/>
</dbReference>
<evidence type="ECO:0000256" key="2">
    <source>
        <dbReference type="ARBA" id="ARBA00022692"/>
    </source>
</evidence>
<reference evidence="7" key="1">
    <citation type="submission" date="2022-11" db="EMBL/GenBank/DDBJ databases">
        <authorList>
            <person name="Kikuchi T."/>
        </authorList>
    </citation>
    <scope>NUCLEOTIDE SEQUENCE</scope>
    <source>
        <strain evidence="7">PS1010</strain>
    </source>
</reference>
<evidence type="ECO:0000259" key="6">
    <source>
        <dbReference type="Pfam" id="PF01094"/>
    </source>
</evidence>
<organism evidence="7 8">
    <name type="scientific">Caenorhabditis angaria</name>
    <dbReference type="NCBI Taxonomy" id="860376"/>
    <lineage>
        <taxon>Eukaryota</taxon>
        <taxon>Metazoa</taxon>
        <taxon>Ecdysozoa</taxon>
        <taxon>Nematoda</taxon>
        <taxon>Chromadorea</taxon>
        <taxon>Rhabditida</taxon>
        <taxon>Rhabditina</taxon>
        <taxon>Rhabditomorpha</taxon>
        <taxon>Rhabditoidea</taxon>
        <taxon>Rhabditidae</taxon>
        <taxon>Peloderinae</taxon>
        <taxon>Caenorhabditis</taxon>
    </lineage>
</organism>
<keyword evidence="8" id="KW-1185">Reference proteome</keyword>
<dbReference type="OrthoDB" id="5826794at2759"/>
<dbReference type="Pfam" id="PF01094">
    <property type="entry name" value="ANF_receptor"/>
    <property type="match status" value="1"/>
</dbReference>
<evidence type="ECO:0000256" key="5">
    <source>
        <dbReference type="SAM" id="SignalP"/>
    </source>
</evidence>
<accession>A0A9P1IDE9</accession>
<feature type="domain" description="Receptor ligand binding region" evidence="6">
    <location>
        <begin position="42"/>
        <end position="363"/>
    </location>
</feature>
<proteinExistence type="predicted"/>
<evidence type="ECO:0000256" key="3">
    <source>
        <dbReference type="ARBA" id="ARBA00022989"/>
    </source>
</evidence>
<feature type="signal peptide" evidence="5">
    <location>
        <begin position="1"/>
        <end position="21"/>
    </location>
</feature>
<evidence type="ECO:0000313" key="8">
    <source>
        <dbReference type="Proteomes" id="UP001152747"/>
    </source>
</evidence>